<sequence length="508" mass="56001">MTDTTDRKAVSLPPGDSPWMRVWQQEAAAQAVSALPVGHMARTERPAREALRPGVLGPWWAAGARAATFRPVQGLQALQATPAVVAWLVLINLLMQVMWQRLALSGPADFHWQGLLQGGLDLALIAWVCAWVRPPALGMARLLCLVLGVEFVVSQASGLLWVLAGWAQAAGQLRQLGVWVIWLLWLGPMVWWMAAMATALWRQGDRHVRPWLFAVALLAGLMALHWLMPSQQIWTPGQAGGQGEGEDEPVRLVLTEPVLRAQATLPEQQLAALKPQRPGVVDLYVLTFAPYGDEEVFRRESAMVADVMAQRFDAQGRTLQLVNNPRTAEQLPWATTDNLRRALKRIGQLMDPREDVLFIHLTSHGARNGVLATALWPVRPDAVTPALLKAALDDAGIRHRVVSISACYSGSWIAPLADEDSLLMTAADAEHTSYGCGRYSPLTFFGRAMYDELLRTQTRSFTEAHAKARGLILQREEEAGKDDGYSNPQIRVGARIGPVLDALQRRLE</sequence>
<evidence type="ECO:0000256" key="1">
    <source>
        <dbReference type="SAM" id="Phobius"/>
    </source>
</evidence>
<dbReference type="AlphaFoldDB" id="A0A426V8D3"/>
<protein>
    <recommendedName>
        <fullName evidence="4">Peptidase C13 family protein</fullName>
    </recommendedName>
</protein>
<dbReference type="Pfam" id="PF01650">
    <property type="entry name" value="Peptidase_C13"/>
    <property type="match status" value="1"/>
</dbReference>
<dbReference type="RefSeq" id="WP_125244624.1">
    <property type="nucleotide sequence ID" value="NZ_RSED01000016.1"/>
</dbReference>
<proteinExistence type="predicted"/>
<dbReference type="OrthoDB" id="345222at2"/>
<dbReference type="Gene3D" id="3.40.50.1460">
    <property type="match status" value="1"/>
</dbReference>
<reference evidence="2 3" key="1">
    <citation type="submission" date="2018-12" db="EMBL/GenBank/DDBJ databases">
        <title>The whole draft genome of Aquabacterium sp. SJQ9.</title>
        <authorList>
            <person name="Sun L."/>
            <person name="Gao X."/>
            <person name="Chen W."/>
            <person name="Huang K."/>
        </authorList>
    </citation>
    <scope>NUCLEOTIDE SEQUENCE [LARGE SCALE GENOMIC DNA]</scope>
    <source>
        <strain evidence="2 3">SJQ9</strain>
    </source>
</reference>
<evidence type="ECO:0000313" key="2">
    <source>
        <dbReference type="EMBL" id="RRS02988.1"/>
    </source>
</evidence>
<feature type="transmembrane region" description="Helical" evidence="1">
    <location>
        <begin position="211"/>
        <end position="228"/>
    </location>
</feature>
<dbReference type="EMBL" id="RSED01000016">
    <property type="protein sequence ID" value="RRS02988.1"/>
    <property type="molecule type" value="Genomic_DNA"/>
</dbReference>
<feature type="transmembrane region" description="Helical" evidence="1">
    <location>
        <begin position="142"/>
        <end position="164"/>
    </location>
</feature>
<evidence type="ECO:0000313" key="3">
    <source>
        <dbReference type="Proteomes" id="UP000269265"/>
    </source>
</evidence>
<keyword evidence="3" id="KW-1185">Reference proteome</keyword>
<keyword evidence="1" id="KW-0472">Membrane</keyword>
<comment type="caution">
    <text evidence="2">The sequence shown here is derived from an EMBL/GenBank/DDBJ whole genome shotgun (WGS) entry which is preliminary data.</text>
</comment>
<feature type="transmembrane region" description="Helical" evidence="1">
    <location>
        <begin position="176"/>
        <end position="199"/>
    </location>
</feature>
<feature type="transmembrane region" description="Helical" evidence="1">
    <location>
        <begin position="80"/>
        <end position="99"/>
    </location>
</feature>
<gene>
    <name evidence="2" type="ORF">EIP75_17765</name>
</gene>
<evidence type="ECO:0008006" key="4">
    <source>
        <dbReference type="Google" id="ProtNLM"/>
    </source>
</evidence>
<keyword evidence="1" id="KW-0812">Transmembrane</keyword>
<accession>A0A426V8D3</accession>
<feature type="transmembrane region" description="Helical" evidence="1">
    <location>
        <begin position="111"/>
        <end position="130"/>
    </location>
</feature>
<dbReference type="GO" id="GO:0008233">
    <property type="term" value="F:peptidase activity"/>
    <property type="evidence" value="ECO:0007669"/>
    <property type="project" value="InterPro"/>
</dbReference>
<dbReference type="Proteomes" id="UP000269265">
    <property type="component" value="Unassembled WGS sequence"/>
</dbReference>
<dbReference type="InterPro" id="IPR001096">
    <property type="entry name" value="Peptidase_C13"/>
</dbReference>
<organism evidence="2 3">
    <name type="scientific">Aquabacterium soli</name>
    <dbReference type="NCBI Taxonomy" id="2493092"/>
    <lineage>
        <taxon>Bacteria</taxon>
        <taxon>Pseudomonadati</taxon>
        <taxon>Pseudomonadota</taxon>
        <taxon>Betaproteobacteria</taxon>
        <taxon>Burkholderiales</taxon>
        <taxon>Aquabacterium</taxon>
    </lineage>
</organism>
<name>A0A426V8D3_9BURK</name>
<keyword evidence="1" id="KW-1133">Transmembrane helix</keyword>
<dbReference type="GO" id="GO:0006508">
    <property type="term" value="P:proteolysis"/>
    <property type="evidence" value="ECO:0007669"/>
    <property type="project" value="InterPro"/>
</dbReference>